<proteinExistence type="predicted"/>
<dbReference type="Proteomes" id="UP001362999">
    <property type="component" value="Unassembled WGS sequence"/>
</dbReference>
<gene>
    <name evidence="1" type="ORF">R3P38DRAFT_2932739</name>
</gene>
<dbReference type="AlphaFoldDB" id="A0AAW0BTL0"/>
<comment type="caution">
    <text evidence="1">The sequence shown here is derived from an EMBL/GenBank/DDBJ whole genome shotgun (WGS) entry which is preliminary data.</text>
</comment>
<evidence type="ECO:0000313" key="2">
    <source>
        <dbReference type="Proteomes" id="UP001362999"/>
    </source>
</evidence>
<name>A0AAW0BTL0_9AGAR</name>
<keyword evidence="2" id="KW-1185">Reference proteome</keyword>
<protein>
    <recommendedName>
        <fullName evidence="3">F-box domain-containing protein</fullName>
    </recommendedName>
</protein>
<accession>A0AAW0BTL0</accession>
<dbReference type="EMBL" id="JAWWNJ010000026">
    <property type="protein sequence ID" value="KAK7029988.1"/>
    <property type="molecule type" value="Genomic_DNA"/>
</dbReference>
<organism evidence="1 2">
    <name type="scientific">Favolaschia claudopus</name>
    <dbReference type="NCBI Taxonomy" id="2862362"/>
    <lineage>
        <taxon>Eukaryota</taxon>
        <taxon>Fungi</taxon>
        <taxon>Dikarya</taxon>
        <taxon>Basidiomycota</taxon>
        <taxon>Agaricomycotina</taxon>
        <taxon>Agaricomycetes</taxon>
        <taxon>Agaricomycetidae</taxon>
        <taxon>Agaricales</taxon>
        <taxon>Marasmiineae</taxon>
        <taxon>Mycenaceae</taxon>
        <taxon>Favolaschia</taxon>
    </lineage>
</organism>
<reference evidence="1 2" key="1">
    <citation type="journal article" date="2024" name="J Genomics">
        <title>Draft genome sequencing and assembly of Favolaschia claudopus CIRM-BRFM 2984 isolated from oak limbs.</title>
        <authorList>
            <person name="Navarro D."/>
            <person name="Drula E."/>
            <person name="Chaduli D."/>
            <person name="Cazenave R."/>
            <person name="Ahrendt S."/>
            <person name="Wang J."/>
            <person name="Lipzen A."/>
            <person name="Daum C."/>
            <person name="Barry K."/>
            <person name="Grigoriev I.V."/>
            <person name="Favel A."/>
            <person name="Rosso M.N."/>
            <person name="Martin F."/>
        </authorList>
    </citation>
    <scope>NUCLEOTIDE SEQUENCE [LARGE SCALE GENOMIC DNA]</scope>
    <source>
        <strain evidence="1 2">CIRM-BRFM 2984</strain>
    </source>
</reference>
<evidence type="ECO:0000313" key="1">
    <source>
        <dbReference type="EMBL" id="KAK7029988.1"/>
    </source>
</evidence>
<evidence type="ECO:0008006" key="3">
    <source>
        <dbReference type="Google" id="ProtNLM"/>
    </source>
</evidence>
<sequence>MDPVLPPEIEQEIFETAATRERSVIPTLLRVCHRVHDWVEPILYRVLVISDFDFPALAALQSKPPTFKERAVRHVYIEYDGESAAQELLSEFPGIESLVINGHHTQELLQVMDALRPSRLNIWVPGTSISRWPAATLSRPLFFRVTHLDLYRDPEPEDDDRQASWEEGWSTLASLSALTHLCLDHSLARDIIRPIVENCISLKVMIAAFWSFHRGEEAAKFAQELPSTVRDVRVVVMTMAEFKEDWERGVRVGQDFWTRAERFLERRRQGDIESSTYLLED</sequence>